<evidence type="ECO:0000313" key="2">
    <source>
        <dbReference type="EMBL" id="TGJ85952.1"/>
    </source>
</evidence>
<accession>A0A4Z0ZBF7</accession>
<dbReference type="Proteomes" id="UP000297716">
    <property type="component" value="Unassembled WGS sequence"/>
</dbReference>
<evidence type="ECO:0000256" key="1">
    <source>
        <dbReference type="SAM" id="MobiDB-lite"/>
    </source>
</evidence>
<organism evidence="2 3">
    <name type="scientific">Xylaria hypoxylon</name>
    <dbReference type="NCBI Taxonomy" id="37992"/>
    <lineage>
        <taxon>Eukaryota</taxon>
        <taxon>Fungi</taxon>
        <taxon>Dikarya</taxon>
        <taxon>Ascomycota</taxon>
        <taxon>Pezizomycotina</taxon>
        <taxon>Sordariomycetes</taxon>
        <taxon>Xylariomycetidae</taxon>
        <taxon>Xylariales</taxon>
        <taxon>Xylariaceae</taxon>
        <taxon>Xylaria</taxon>
    </lineage>
</organism>
<feature type="compositionally biased region" description="Polar residues" evidence="1">
    <location>
        <begin position="382"/>
        <end position="391"/>
    </location>
</feature>
<keyword evidence="3" id="KW-1185">Reference proteome</keyword>
<sequence>MTAQQNMSEYYDKSTPTFRGQEWVPIIRKYYLPPQDIDQYSSRALPQLPTVARSRPQSSSSSIYNLEEDHASRDTPRYLFPTSNFAGEIDEDALEMIQPPQITIPTHPLAGEHPDVVSPQPQRPDSKLITMWAEGDELVSPIDTPGTANWKTYVVSPLSENFERGASSEAGQASIDCASWFDDISSGEEERPDSSNRARKKDQFTDSAFSEVSERKPNYRYSDPGSPITLGFEIGGFGEPGPDVGGSQHFDNASGRQTVQPQMHYSGGEKEHSQDSNAHIGESKISFSVPKIDTFSSDRPRVSQRRVPPPLKLRQQSVQDEYVKTPFPPRSDSVPSERSLTKSDEPGIKQRKRRSGLGGFGSLRRRPSTQNSQTPPPGFTEILSQLDNQGVVSPMPRARGLLSKAKHGLGIGSDESKREKRREEFNRQVRRNAE</sequence>
<feature type="compositionally biased region" description="Basic and acidic residues" evidence="1">
    <location>
        <begin position="67"/>
        <end position="76"/>
    </location>
</feature>
<protein>
    <submittedName>
        <fullName evidence="2">Uncharacterized protein</fullName>
    </submittedName>
</protein>
<name>A0A4Z0ZBF7_9PEZI</name>
<proteinExistence type="predicted"/>
<dbReference type="EMBL" id="SKBN01000036">
    <property type="protein sequence ID" value="TGJ85952.1"/>
    <property type="molecule type" value="Genomic_DNA"/>
</dbReference>
<dbReference type="AlphaFoldDB" id="A0A4Z0ZBF7"/>
<feature type="region of interest" description="Disordered" evidence="1">
    <location>
        <begin position="184"/>
        <end position="434"/>
    </location>
</feature>
<dbReference type="OrthoDB" id="4729026at2759"/>
<feature type="compositionally biased region" description="Basic and acidic residues" evidence="1">
    <location>
        <begin position="414"/>
        <end position="434"/>
    </location>
</feature>
<feature type="compositionally biased region" description="Polar residues" evidence="1">
    <location>
        <begin position="249"/>
        <end position="263"/>
    </location>
</feature>
<feature type="region of interest" description="Disordered" evidence="1">
    <location>
        <begin position="49"/>
        <end position="78"/>
    </location>
</feature>
<evidence type="ECO:0000313" key="3">
    <source>
        <dbReference type="Proteomes" id="UP000297716"/>
    </source>
</evidence>
<feature type="compositionally biased region" description="Basic and acidic residues" evidence="1">
    <location>
        <begin position="188"/>
        <end position="204"/>
    </location>
</feature>
<gene>
    <name evidence="2" type="ORF">E0Z10_g2837</name>
</gene>
<comment type="caution">
    <text evidence="2">The sequence shown here is derived from an EMBL/GenBank/DDBJ whole genome shotgun (WGS) entry which is preliminary data.</text>
</comment>
<reference evidence="2 3" key="1">
    <citation type="submission" date="2019-03" db="EMBL/GenBank/DDBJ databases">
        <title>Draft genome sequence of Xylaria hypoxylon DSM 108379, a ubiquitous saprotrophic-parasitic fungi on hardwood.</title>
        <authorList>
            <person name="Buettner E."/>
            <person name="Leonhardt S."/>
            <person name="Gebauer A.M."/>
            <person name="Liers C."/>
            <person name="Hofrichter M."/>
            <person name="Kellner H."/>
        </authorList>
    </citation>
    <scope>NUCLEOTIDE SEQUENCE [LARGE SCALE GENOMIC DNA]</scope>
    <source>
        <strain evidence="2 3">DSM 108379</strain>
    </source>
</reference>
<feature type="compositionally biased region" description="Basic and acidic residues" evidence="1">
    <location>
        <begin position="339"/>
        <end position="348"/>
    </location>
</feature>